<dbReference type="HOGENOM" id="CLU_3200026_0_0_9"/>
<reference evidence="1 2" key="1">
    <citation type="submission" date="2010-08" db="EMBL/GenBank/DDBJ databases">
        <authorList>
            <person name="Weinstock G."/>
            <person name="Sodergren E."/>
            <person name="Clifton S."/>
            <person name="Fulton L."/>
            <person name="Fulton B."/>
            <person name="Courtney L."/>
            <person name="Fronick C."/>
            <person name="Harrison M."/>
            <person name="Strong C."/>
            <person name="Farmer C."/>
            <person name="Delahaunty K."/>
            <person name="Markovic C."/>
            <person name="Hall O."/>
            <person name="Minx P."/>
            <person name="Tomlinson C."/>
            <person name="Mitreva M."/>
            <person name="Hou S."/>
            <person name="Chen J."/>
            <person name="Wollam A."/>
            <person name="Pepin K.H."/>
            <person name="Johnson M."/>
            <person name="Bhonagiri V."/>
            <person name="Zhang X."/>
            <person name="Suruliraj S."/>
            <person name="Warren W."/>
            <person name="Chinwalla A."/>
            <person name="Mardis E.R."/>
            <person name="Wilson R.K."/>
        </authorList>
    </citation>
    <scope>NUCLEOTIDE SEQUENCE [LARGE SCALE GENOMIC DNA]</scope>
    <source>
        <strain evidence="1 2">KLE1255</strain>
    </source>
</reference>
<sequence length="45" mass="5187">MLEIHQKKKPETSRYIKKFQALFRLNWSLSGQGPSILLAQDRSAA</sequence>
<gene>
    <name evidence="1" type="ORF">HMPREF9436_02682</name>
</gene>
<organism evidence="1 2">
    <name type="scientific">Faecalibacterium cf. prausnitzii KLE1255</name>
    <dbReference type="NCBI Taxonomy" id="748224"/>
    <lineage>
        <taxon>Bacteria</taxon>
        <taxon>Bacillati</taxon>
        <taxon>Bacillota</taxon>
        <taxon>Clostridia</taxon>
        <taxon>Eubacteriales</taxon>
        <taxon>Oscillospiraceae</taxon>
        <taxon>Faecalibacterium</taxon>
    </lineage>
</organism>
<evidence type="ECO:0000313" key="1">
    <source>
        <dbReference type="EMBL" id="EFQ05845.1"/>
    </source>
</evidence>
<protein>
    <submittedName>
        <fullName evidence="1">Uncharacterized protein</fullName>
    </submittedName>
</protein>
<name>E2ZLX0_9FIRM</name>
<dbReference type="EMBL" id="AECU01000197">
    <property type="protein sequence ID" value="EFQ05845.1"/>
    <property type="molecule type" value="Genomic_DNA"/>
</dbReference>
<dbReference type="Proteomes" id="UP000006028">
    <property type="component" value="Unassembled WGS sequence"/>
</dbReference>
<evidence type="ECO:0000313" key="2">
    <source>
        <dbReference type="Proteomes" id="UP000006028"/>
    </source>
</evidence>
<dbReference type="BioCyc" id="FCF748224-HMP:GTSS-2114-MONOMER"/>
<proteinExistence type="predicted"/>
<accession>E2ZLX0</accession>
<dbReference type="AlphaFoldDB" id="E2ZLX0"/>
<comment type="caution">
    <text evidence="1">The sequence shown here is derived from an EMBL/GenBank/DDBJ whole genome shotgun (WGS) entry which is preliminary data.</text>
</comment>